<name>A0A1X9M8T9_9BACI</name>
<dbReference type="GO" id="GO:0016020">
    <property type="term" value="C:membrane"/>
    <property type="evidence" value="ECO:0007669"/>
    <property type="project" value="InterPro"/>
</dbReference>
<gene>
    <name evidence="2" type="ORF">BkAM31D_07945</name>
</gene>
<evidence type="ECO:0000256" key="1">
    <source>
        <dbReference type="SAM" id="Phobius"/>
    </source>
</evidence>
<keyword evidence="1" id="KW-0472">Membrane</keyword>
<dbReference type="AlphaFoldDB" id="A0A1X9M8T9"/>
<dbReference type="NCBIfam" id="TIGR00807">
    <property type="entry name" value="malonate_madL"/>
    <property type="match status" value="1"/>
</dbReference>
<reference evidence="2 3" key="1">
    <citation type="submission" date="2017-04" db="EMBL/GenBank/DDBJ databases">
        <title>Bacillus krulwichiae AM31D Genome sequencing and assembly.</title>
        <authorList>
            <person name="Krulwich T.A."/>
            <person name="Anastor L."/>
            <person name="Ehrlich R."/>
            <person name="Ehrlich G.D."/>
            <person name="Janto B."/>
        </authorList>
    </citation>
    <scope>NUCLEOTIDE SEQUENCE [LARGE SCALE GENOMIC DNA]</scope>
    <source>
        <strain evidence="2 3">AM31D</strain>
    </source>
</reference>
<dbReference type="STRING" id="199441.BkAM31D_07945"/>
<dbReference type="RefSeq" id="WP_066152539.1">
    <property type="nucleotide sequence ID" value="NZ_CP020814.1"/>
</dbReference>
<protein>
    <submittedName>
        <fullName evidence="2">Malonate transporter MadL subunit</fullName>
    </submittedName>
</protein>
<keyword evidence="1" id="KW-1133">Transmembrane helix</keyword>
<dbReference type="Pfam" id="PF03817">
    <property type="entry name" value="MadL"/>
    <property type="match status" value="1"/>
</dbReference>
<keyword evidence="1" id="KW-0812">Transmembrane</keyword>
<proteinExistence type="predicted"/>
<dbReference type="EMBL" id="CP020814">
    <property type="protein sequence ID" value="ARK29797.1"/>
    <property type="molecule type" value="Genomic_DNA"/>
</dbReference>
<dbReference type="Proteomes" id="UP000193006">
    <property type="component" value="Chromosome"/>
</dbReference>
<evidence type="ECO:0000313" key="2">
    <source>
        <dbReference type="EMBL" id="ARK29797.1"/>
    </source>
</evidence>
<feature type="transmembrane region" description="Helical" evidence="1">
    <location>
        <begin position="7"/>
        <end position="27"/>
    </location>
</feature>
<dbReference type="KEGG" id="bkw:BkAM31D_07945"/>
<dbReference type="InterPro" id="IPR004690">
    <property type="entry name" value="Maln_transptMadL"/>
</dbReference>
<organism evidence="2 3">
    <name type="scientific">Halalkalibacter krulwichiae</name>
    <dbReference type="NCBI Taxonomy" id="199441"/>
    <lineage>
        <taxon>Bacteria</taxon>
        <taxon>Bacillati</taxon>
        <taxon>Bacillota</taxon>
        <taxon>Bacilli</taxon>
        <taxon>Bacillales</taxon>
        <taxon>Bacillaceae</taxon>
        <taxon>Halalkalibacter</taxon>
    </lineage>
</organism>
<sequence length="133" mass="14022">MVIYGVALLSICMLIGVFLGDLLGGLVGVSANVGGVGIGMLLLVLLVDKLRKKKRLNEQSQEGLQFWSSIYIPVVVAMAAQQNVVAALDGGPLALLAGLFATIVSFALVPLLTKIGNDNTNFPEDEIQLKEAK</sequence>
<keyword evidence="3" id="KW-1185">Reference proteome</keyword>
<feature type="transmembrane region" description="Helical" evidence="1">
    <location>
        <begin position="63"/>
        <end position="81"/>
    </location>
</feature>
<feature type="transmembrane region" description="Helical" evidence="1">
    <location>
        <begin position="33"/>
        <end position="51"/>
    </location>
</feature>
<feature type="transmembrane region" description="Helical" evidence="1">
    <location>
        <begin position="93"/>
        <end position="112"/>
    </location>
</feature>
<evidence type="ECO:0000313" key="3">
    <source>
        <dbReference type="Proteomes" id="UP000193006"/>
    </source>
</evidence>
<accession>A0A1X9M8T9</accession>